<dbReference type="Proteomes" id="UP000562124">
    <property type="component" value="Unassembled WGS sequence"/>
</dbReference>
<dbReference type="InterPro" id="IPR005064">
    <property type="entry name" value="BUG"/>
</dbReference>
<comment type="caution">
    <text evidence="3">The sequence shown here is derived from an EMBL/GenBank/DDBJ whole genome shotgun (WGS) entry which is preliminary data.</text>
</comment>
<dbReference type="CDD" id="cd07012">
    <property type="entry name" value="PBP2_Bug_TTT"/>
    <property type="match status" value="1"/>
</dbReference>
<accession>A0A7Y0LWA3</accession>
<dbReference type="RefSeq" id="WP_169323012.1">
    <property type="nucleotide sequence ID" value="NZ_JABCJJ010000002.1"/>
</dbReference>
<dbReference type="PANTHER" id="PTHR42928:SF3">
    <property type="entry name" value="UPF0065 PROTEIN YFLP"/>
    <property type="match status" value="1"/>
</dbReference>
<dbReference type="SUPFAM" id="SSF53850">
    <property type="entry name" value="Periplasmic binding protein-like II"/>
    <property type="match status" value="1"/>
</dbReference>
<feature type="chain" id="PRO_5039707898" evidence="2">
    <location>
        <begin position="21"/>
        <end position="345"/>
    </location>
</feature>
<dbReference type="PANTHER" id="PTHR42928">
    <property type="entry name" value="TRICARBOXYLATE-BINDING PROTEIN"/>
    <property type="match status" value="1"/>
</dbReference>
<dbReference type="AlphaFoldDB" id="A0A7Y0LWA3"/>
<evidence type="ECO:0000313" key="3">
    <source>
        <dbReference type="EMBL" id="NMR19056.1"/>
    </source>
</evidence>
<dbReference type="Pfam" id="PF03401">
    <property type="entry name" value="TctC"/>
    <property type="match status" value="1"/>
</dbReference>
<dbReference type="EMBL" id="JABCJJ010000002">
    <property type="protein sequence ID" value="NMR19056.1"/>
    <property type="molecule type" value="Genomic_DNA"/>
</dbReference>
<evidence type="ECO:0000313" key="4">
    <source>
        <dbReference type="Proteomes" id="UP000562124"/>
    </source>
</evidence>
<comment type="similarity">
    <text evidence="1">Belongs to the UPF0065 (bug) family.</text>
</comment>
<keyword evidence="4" id="KW-1185">Reference proteome</keyword>
<dbReference type="PROSITE" id="PS51257">
    <property type="entry name" value="PROKAR_LIPOPROTEIN"/>
    <property type="match status" value="1"/>
</dbReference>
<evidence type="ECO:0000256" key="1">
    <source>
        <dbReference type="ARBA" id="ARBA00006987"/>
    </source>
</evidence>
<keyword evidence="2" id="KW-0732">Signal</keyword>
<organism evidence="3 4">
    <name type="scientific">Cellulomonas fimi</name>
    <dbReference type="NCBI Taxonomy" id="1708"/>
    <lineage>
        <taxon>Bacteria</taxon>
        <taxon>Bacillati</taxon>
        <taxon>Actinomycetota</taxon>
        <taxon>Actinomycetes</taxon>
        <taxon>Micrococcales</taxon>
        <taxon>Cellulomonadaceae</taxon>
        <taxon>Cellulomonas</taxon>
    </lineage>
</organism>
<dbReference type="Gene3D" id="3.40.190.10">
    <property type="entry name" value="Periplasmic binding protein-like II"/>
    <property type="match status" value="1"/>
</dbReference>
<sequence length="345" mass="35459">MRPRSPLGLLALTTVALTLAACGGGDTGTGAAGGEETSATGGGAAAAEPITQLEIIAPAAPGSGWDQTSRAVQAALQDESLAEQVTVTNVPGASGTVALAQIAPQTGKEGLWMASGLAMMTGIITNNADITLDDVTPLARMIGEYEVIVVPAASEFQTLDDLLTAIEEDPAAVPIAGGSAGSADHLFLGLLAEARGITPSDLNYVPFSGGGEATTALLGNQVAAGISGTGEFAAQIESGELRALVVSSLEPVSSIPDAPTLTDEGLEDLEFFNWRSIMAPADLPQETIDQYIATLDALQESETWQQTLTDNAWDDAYLSGEEFGTWLEEENTRVTEVLEGLGLVQ</sequence>
<dbReference type="PIRSF" id="PIRSF017082">
    <property type="entry name" value="YflP"/>
    <property type="match status" value="1"/>
</dbReference>
<dbReference type="InterPro" id="IPR042100">
    <property type="entry name" value="Bug_dom1"/>
</dbReference>
<name>A0A7Y0LWA3_CELFI</name>
<protein>
    <submittedName>
        <fullName evidence="3">Tripartite tricarboxylate transporter substrate binding protein</fullName>
    </submittedName>
</protein>
<feature type="signal peptide" evidence="2">
    <location>
        <begin position="1"/>
        <end position="20"/>
    </location>
</feature>
<gene>
    <name evidence="3" type="ORF">HIR71_02265</name>
</gene>
<dbReference type="Gene3D" id="3.40.190.150">
    <property type="entry name" value="Bordetella uptake gene, domain 1"/>
    <property type="match status" value="1"/>
</dbReference>
<evidence type="ECO:0000256" key="2">
    <source>
        <dbReference type="SAM" id="SignalP"/>
    </source>
</evidence>
<proteinExistence type="inferred from homology"/>
<reference evidence="3 4" key="1">
    <citation type="submission" date="2020-04" db="EMBL/GenBank/DDBJ databases">
        <title>Sequencing and Assembly of C. fimi.</title>
        <authorList>
            <person name="Ramsey A.R."/>
        </authorList>
    </citation>
    <scope>NUCLEOTIDE SEQUENCE [LARGE SCALE GENOMIC DNA]</scope>
    <source>
        <strain evidence="3 4">SB</strain>
    </source>
</reference>